<proteinExistence type="predicted"/>
<evidence type="ECO:0000313" key="1">
    <source>
        <dbReference type="EMBL" id="GBO10668.1"/>
    </source>
</evidence>
<sequence length="154" mass="17530">MNDIVHHDYSITFVASPSGKALQFNYTSNASPINFTQNDTWNKTVAELWSVYGKDQVIRLLRTKVHFAPSGQPVYPETAGNYPYRAIFGCFGRIKQEKTSCGFEYDALNFDGEVTEDSDQETDSEIDVEDNPVHEEYSDSYSNTNVRIIHPFNL</sequence>
<name>A0A4Y2UCY0_ARAVE</name>
<gene>
    <name evidence="1" type="ORF">AVEN_187206_1</name>
</gene>
<keyword evidence="2" id="KW-1185">Reference proteome</keyword>
<evidence type="ECO:0000313" key="2">
    <source>
        <dbReference type="Proteomes" id="UP000499080"/>
    </source>
</evidence>
<organism evidence="1 2">
    <name type="scientific">Araneus ventricosus</name>
    <name type="common">Orbweaver spider</name>
    <name type="synonym">Epeira ventricosa</name>
    <dbReference type="NCBI Taxonomy" id="182803"/>
    <lineage>
        <taxon>Eukaryota</taxon>
        <taxon>Metazoa</taxon>
        <taxon>Ecdysozoa</taxon>
        <taxon>Arthropoda</taxon>
        <taxon>Chelicerata</taxon>
        <taxon>Arachnida</taxon>
        <taxon>Araneae</taxon>
        <taxon>Araneomorphae</taxon>
        <taxon>Entelegynae</taxon>
        <taxon>Araneoidea</taxon>
        <taxon>Araneidae</taxon>
        <taxon>Araneus</taxon>
    </lineage>
</organism>
<dbReference type="EMBL" id="BGPR01035714">
    <property type="protein sequence ID" value="GBO10668.1"/>
    <property type="molecule type" value="Genomic_DNA"/>
</dbReference>
<comment type="caution">
    <text evidence="1">The sequence shown here is derived from an EMBL/GenBank/DDBJ whole genome shotgun (WGS) entry which is preliminary data.</text>
</comment>
<dbReference type="AlphaFoldDB" id="A0A4Y2UCY0"/>
<reference evidence="1 2" key="1">
    <citation type="journal article" date="2019" name="Sci. Rep.">
        <title>Orb-weaving spider Araneus ventricosus genome elucidates the spidroin gene catalogue.</title>
        <authorList>
            <person name="Kono N."/>
            <person name="Nakamura H."/>
            <person name="Ohtoshi R."/>
            <person name="Moran D.A.P."/>
            <person name="Shinohara A."/>
            <person name="Yoshida Y."/>
            <person name="Fujiwara M."/>
            <person name="Mori M."/>
            <person name="Tomita M."/>
            <person name="Arakawa K."/>
        </authorList>
    </citation>
    <scope>NUCLEOTIDE SEQUENCE [LARGE SCALE GENOMIC DNA]</scope>
</reference>
<dbReference type="Proteomes" id="UP000499080">
    <property type="component" value="Unassembled WGS sequence"/>
</dbReference>
<accession>A0A4Y2UCY0</accession>
<protein>
    <submittedName>
        <fullName evidence="1">Uncharacterized protein</fullName>
    </submittedName>
</protein>